<dbReference type="Proteomes" id="UP001165060">
    <property type="component" value="Unassembled WGS sequence"/>
</dbReference>
<proteinExistence type="predicted"/>
<dbReference type="EMBL" id="BRYB01000592">
    <property type="protein sequence ID" value="GMI33580.1"/>
    <property type="molecule type" value="Genomic_DNA"/>
</dbReference>
<evidence type="ECO:0000259" key="2">
    <source>
        <dbReference type="PROSITE" id="PS50800"/>
    </source>
</evidence>
<dbReference type="Gene3D" id="1.10.720.30">
    <property type="entry name" value="SAP domain"/>
    <property type="match status" value="1"/>
</dbReference>
<evidence type="ECO:0000313" key="3">
    <source>
        <dbReference type="EMBL" id="GMI33580.1"/>
    </source>
</evidence>
<name>A0ABQ6MVF0_9STRA</name>
<sequence>MPLAALKALCRERGLPVSGRKAALRERLEAWEEEAVERGEVGGDVSGYVEGRGANREEEGGGEGAAEPDLSEPDASDGRELVDGLYRLAVALPGASPGDPDVPASLTAAPAALAAFLGGSASAAAAADPSMVGLAADDPFQSSAREPRGIILHLPPPPPNRGLPPLPAELALAAFPCVVLELPPCEAGAVGKATVGKAHELLTGTY</sequence>
<organism evidence="3 4">
    <name type="scientific">Tetraparma gracilis</name>
    <dbReference type="NCBI Taxonomy" id="2962635"/>
    <lineage>
        <taxon>Eukaryota</taxon>
        <taxon>Sar</taxon>
        <taxon>Stramenopiles</taxon>
        <taxon>Ochrophyta</taxon>
        <taxon>Bolidophyceae</taxon>
        <taxon>Parmales</taxon>
        <taxon>Triparmaceae</taxon>
        <taxon>Tetraparma</taxon>
    </lineage>
</organism>
<feature type="region of interest" description="Disordered" evidence="1">
    <location>
        <begin position="33"/>
        <end position="78"/>
    </location>
</feature>
<comment type="caution">
    <text evidence="3">The sequence shown here is derived from an EMBL/GenBank/DDBJ whole genome shotgun (WGS) entry which is preliminary data.</text>
</comment>
<dbReference type="InterPro" id="IPR003034">
    <property type="entry name" value="SAP_dom"/>
</dbReference>
<dbReference type="SUPFAM" id="SSF68906">
    <property type="entry name" value="SAP domain"/>
    <property type="match status" value="1"/>
</dbReference>
<feature type="domain" description="SAP" evidence="2">
    <location>
        <begin position="1"/>
        <end position="32"/>
    </location>
</feature>
<gene>
    <name evidence="3" type="ORF">TeGR_g11666</name>
</gene>
<accession>A0ABQ6MVF0</accession>
<dbReference type="Pfam" id="PF02037">
    <property type="entry name" value="SAP"/>
    <property type="match status" value="1"/>
</dbReference>
<dbReference type="InterPro" id="IPR036361">
    <property type="entry name" value="SAP_dom_sf"/>
</dbReference>
<dbReference type="SMART" id="SM00513">
    <property type="entry name" value="SAP"/>
    <property type="match status" value="1"/>
</dbReference>
<protein>
    <recommendedName>
        <fullName evidence="2">SAP domain-containing protein</fullName>
    </recommendedName>
</protein>
<evidence type="ECO:0000313" key="4">
    <source>
        <dbReference type="Proteomes" id="UP001165060"/>
    </source>
</evidence>
<dbReference type="PROSITE" id="PS50800">
    <property type="entry name" value="SAP"/>
    <property type="match status" value="1"/>
</dbReference>
<feature type="non-terminal residue" evidence="3">
    <location>
        <position position="206"/>
    </location>
</feature>
<reference evidence="3 4" key="1">
    <citation type="journal article" date="2023" name="Commun. Biol.">
        <title>Genome analysis of Parmales, the sister group of diatoms, reveals the evolutionary specialization of diatoms from phago-mixotrophs to photoautotrophs.</title>
        <authorList>
            <person name="Ban H."/>
            <person name="Sato S."/>
            <person name="Yoshikawa S."/>
            <person name="Yamada K."/>
            <person name="Nakamura Y."/>
            <person name="Ichinomiya M."/>
            <person name="Sato N."/>
            <person name="Blanc-Mathieu R."/>
            <person name="Endo H."/>
            <person name="Kuwata A."/>
            <person name="Ogata H."/>
        </authorList>
    </citation>
    <scope>NUCLEOTIDE SEQUENCE [LARGE SCALE GENOMIC DNA]</scope>
</reference>
<keyword evidence="4" id="KW-1185">Reference proteome</keyword>
<evidence type="ECO:0000256" key="1">
    <source>
        <dbReference type="SAM" id="MobiDB-lite"/>
    </source>
</evidence>